<feature type="domain" description="G-patch" evidence="1">
    <location>
        <begin position="1"/>
        <end position="40"/>
    </location>
</feature>
<organism evidence="3">
    <name type="scientific">Arion vulgaris</name>
    <dbReference type="NCBI Taxonomy" id="1028688"/>
    <lineage>
        <taxon>Eukaryota</taxon>
        <taxon>Metazoa</taxon>
        <taxon>Spiralia</taxon>
        <taxon>Lophotrochozoa</taxon>
        <taxon>Mollusca</taxon>
        <taxon>Gastropoda</taxon>
        <taxon>Heterobranchia</taxon>
        <taxon>Euthyneura</taxon>
        <taxon>Panpulmonata</taxon>
        <taxon>Eupulmonata</taxon>
        <taxon>Stylommatophora</taxon>
        <taxon>Helicina</taxon>
        <taxon>Arionoidea</taxon>
        <taxon>Arionidae</taxon>
        <taxon>Arion</taxon>
    </lineage>
</organism>
<feature type="non-terminal residue" evidence="3">
    <location>
        <position position="333"/>
    </location>
</feature>
<proteinExistence type="predicted"/>
<dbReference type="InterPro" id="IPR036867">
    <property type="entry name" value="R3H_dom_sf"/>
</dbReference>
<evidence type="ECO:0008006" key="4">
    <source>
        <dbReference type="Google" id="ProtNLM"/>
    </source>
</evidence>
<protein>
    <recommendedName>
        <fullName evidence="4">G-patch domain-containing protein</fullName>
    </recommendedName>
</protein>
<dbReference type="SMART" id="SM00443">
    <property type="entry name" value="G_patch"/>
    <property type="match status" value="1"/>
</dbReference>
<dbReference type="GO" id="GO:0003676">
    <property type="term" value="F:nucleic acid binding"/>
    <property type="evidence" value="ECO:0007669"/>
    <property type="project" value="UniProtKB-UniRule"/>
</dbReference>
<accession>A0A0B6YKS0</accession>
<evidence type="ECO:0000313" key="3">
    <source>
        <dbReference type="EMBL" id="CEK56808.1"/>
    </source>
</evidence>
<evidence type="ECO:0000259" key="1">
    <source>
        <dbReference type="PROSITE" id="PS50174"/>
    </source>
</evidence>
<evidence type="ECO:0000259" key="2">
    <source>
        <dbReference type="PROSITE" id="PS51061"/>
    </source>
</evidence>
<dbReference type="InterPro" id="IPR001374">
    <property type="entry name" value="R3H_dom"/>
</dbReference>
<name>A0A0B6YKS0_9EUPU</name>
<sequence length="333" mass="37405">QLLRKMGWSGGGMGRFESGIVEPVTLKSVLNREGLGLSAKKGITEDFKQRVREVIEIYASSNNQEDLVFDYDFRLDERQVIHDECRRLNLRSKCRGKGRKRYLCVQRKRSANELFDHIMSCGGETARYILVPPGSETAKELKPSLSSDGTKLTADGVAANETKMDKDENLKVKQEIKEKGVADKPHFLTDSLESRFGDGLLPTPRGFGLDSLPEGLGNDFGKGSMYRGQHTAYRDSVGGVRVKGYGPRRRKNLYNILRGVQDGEEDDEEMERICKKRMIDRQQLYRVQQNIDDEDIYMDSDYQGMGDDVHGMGFGGQGMGFMRQGMGFGSQGG</sequence>
<dbReference type="Pfam" id="PF01585">
    <property type="entry name" value="G-patch"/>
    <property type="match status" value="1"/>
</dbReference>
<reference evidence="3" key="1">
    <citation type="submission" date="2014-12" db="EMBL/GenBank/DDBJ databases">
        <title>Insight into the proteome of Arion vulgaris.</title>
        <authorList>
            <person name="Aradska J."/>
            <person name="Bulat T."/>
            <person name="Smidak R."/>
            <person name="Sarate P."/>
            <person name="Gangsoo J."/>
            <person name="Sialana F."/>
            <person name="Bilban M."/>
            <person name="Lubec G."/>
        </authorList>
    </citation>
    <scope>NUCLEOTIDE SEQUENCE</scope>
    <source>
        <tissue evidence="3">Skin</tissue>
    </source>
</reference>
<gene>
    <name evidence="3" type="primary">ORF28572</name>
</gene>
<dbReference type="Gene3D" id="3.30.1370.50">
    <property type="entry name" value="R3H-like domain"/>
    <property type="match status" value="1"/>
</dbReference>
<feature type="non-terminal residue" evidence="3">
    <location>
        <position position="1"/>
    </location>
</feature>
<dbReference type="AlphaFoldDB" id="A0A0B6YKS0"/>
<feature type="domain" description="R3H" evidence="2">
    <location>
        <begin position="45"/>
        <end position="109"/>
    </location>
</feature>
<dbReference type="SUPFAM" id="SSF82708">
    <property type="entry name" value="R3H domain"/>
    <property type="match status" value="1"/>
</dbReference>
<dbReference type="EMBL" id="HACG01009943">
    <property type="protein sequence ID" value="CEK56808.1"/>
    <property type="molecule type" value="Transcribed_RNA"/>
</dbReference>
<dbReference type="PROSITE" id="PS50174">
    <property type="entry name" value="G_PATCH"/>
    <property type="match status" value="1"/>
</dbReference>
<dbReference type="InterPro" id="IPR000467">
    <property type="entry name" value="G_patch_dom"/>
</dbReference>
<dbReference type="PROSITE" id="PS51061">
    <property type="entry name" value="R3H"/>
    <property type="match status" value="1"/>
</dbReference>